<evidence type="ECO:0000256" key="2">
    <source>
        <dbReference type="ARBA" id="ARBA00022676"/>
    </source>
</evidence>
<sequence>QETKWGEISLCDAERRLLANALLDASNERFILLSESCIPLYNFTVIYDYVIDSEYSFVDSSSNFTPETYRRYDDRMQPEVRISDFRKGSQWFEVNRSLA</sequence>
<evidence type="ECO:0000313" key="7">
    <source>
        <dbReference type="Proteomes" id="UP000015453"/>
    </source>
</evidence>
<evidence type="ECO:0000256" key="5">
    <source>
        <dbReference type="ARBA" id="ARBA00023180"/>
    </source>
</evidence>
<keyword evidence="3" id="KW-0808">Transferase</keyword>
<dbReference type="AlphaFoldDB" id="S8CQW5"/>
<evidence type="ECO:0000313" key="6">
    <source>
        <dbReference type="EMBL" id="EPS69594.1"/>
    </source>
</evidence>
<evidence type="ECO:0000256" key="4">
    <source>
        <dbReference type="ARBA" id="ARBA00023136"/>
    </source>
</evidence>
<evidence type="ECO:0000256" key="3">
    <source>
        <dbReference type="ARBA" id="ARBA00022679"/>
    </source>
</evidence>
<dbReference type="GO" id="GO:0016757">
    <property type="term" value="F:glycosyltransferase activity"/>
    <property type="evidence" value="ECO:0007669"/>
    <property type="project" value="UniProtKB-KW"/>
</dbReference>
<dbReference type="OrthoDB" id="191334at2759"/>
<keyword evidence="7" id="KW-1185">Reference proteome</keyword>
<comment type="subcellular location">
    <subcellularLocation>
        <location evidence="1">Membrane</location>
        <topology evidence="1">Single-pass type II membrane protein</topology>
    </subcellularLocation>
</comment>
<dbReference type="EMBL" id="AUSU01002053">
    <property type="protein sequence ID" value="EPS69594.1"/>
    <property type="molecule type" value="Genomic_DNA"/>
</dbReference>
<comment type="caution">
    <text evidence="6">The sequence shown here is derived from an EMBL/GenBank/DDBJ whole genome shotgun (WGS) entry which is preliminary data.</text>
</comment>
<dbReference type="PANTHER" id="PTHR31042:SF8">
    <property type="entry name" value="CORE-2_I-BRANCHING BETA-1,6-N-ACETYLGLUCOSAMINYLTRANSFERASE FAMILY PROTEIN"/>
    <property type="match status" value="1"/>
</dbReference>
<dbReference type="GO" id="GO:0016020">
    <property type="term" value="C:membrane"/>
    <property type="evidence" value="ECO:0007669"/>
    <property type="project" value="UniProtKB-SubCell"/>
</dbReference>
<dbReference type="InterPro" id="IPR003406">
    <property type="entry name" value="Glyco_trans_14"/>
</dbReference>
<organism evidence="6 7">
    <name type="scientific">Genlisea aurea</name>
    <dbReference type="NCBI Taxonomy" id="192259"/>
    <lineage>
        <taxon>Eukaryota</taxon>
        <taxon>Viridiplantae</taxon>
        <taxon>Streptophyta</taxon>
        <taxon>Embryophyta</taxon>
        <taxon>Tracheophyta</taxon>
        <taxon>Spermatophyta</taxon>
        <taxon>Magnoliopsida</taxon>
        <taxon>eudicotyledons</taxon>
        <taxon>Gunneridae</taxon>
        <taxon>Pentapetalae</taxon>
        <taxon>asterids</taxon>
        <taxon>lamiids</taxon>
        <taxon>Lamiales</taxon>
        <taxon>Lentibulariaceae</taxon>
        <taxon>Genlisea</taxon>
    </lineage>
</organism>
<feature type="non-terminal residue" evidence="6">
    <location>
        <position position="1"/>
    </location>
</feature>
<proteinExistence type="predicted"/>
<dbReference type="Proteomes" id="UP000015453">
    <property type="component" value="Unassembled WGS sequence"/>
</dbReference>
<keyword evidence="2" id="KW-0328">Glycosyltransferase</keyword>
<feature type="non-terminal residue" evidence="6">
    <location>
        <position position="99"/>
    </location>
</feature>
<dbReference type="PANTHER" id="PTHR31042">
    <property type="entry name" value="CORE-2/I-BRANCHING BETA-1,6-N-ACETYLGLUCOSAMINYLTRANSFERASE FAMILY PROTEIN-RELATED"/>
    <property type="match status" value="1"/>
</dbReference>
<dbReference type="InterPro" id="IPR044174">
    <property type="entry name" value="BC10-like"/>
</dbReference>
<evidence type="ECO:0000256" key="1">
    <source>
        <dbReference type="ARBA" id="ARBA00004606"/>
    </source>
</evidence>
<protein>
    <submittedName>
        <fullName evidence="6">Uncharacterized protein</fullName>
    </submittedName>
</protein>
<name>S8CQW5_9LAMI</name>
<keyword evidence="4" id="KW-0472">Membrane</keyword>
<keyword evidence="5" id="KW-0325">Glycoprotein</keyword>
<accession>S8CQW5</accession>
<dbReference type="Pfam" id="PF02485">
    <property type="entry name" value="Branch"/>
    <property type="match status" value="1"/>
</dbReference>
<gene>
    <name evidence="6" type="ORF">M569_05174</name>
</gene>
<reference evidence="6 7" key="1">
    <citation type="journal article" date="2013" name="BMC Genomics">
        <title>The miniature genome of a carnivorous plant Genlisea aurea contains a low number of genes and short non-coding sequences.</title>
        <authorList>
            <person name="Leushkin E.V."/>
            <person name="Sutormin R.A."/>
            <person name="Nabieva E.R."/>
            <person name="Penin A.A."/>
            <person name="Kondrashov A.S."/>
            <person name="Logacheva M.D."/>
        </authorList>
    </citation>
    <scope>NUCLEOTIDE SEQUENCE [LARGE SCALE GENOMIC DNA]</scope>
</reference>